<dbReference type="Pfam" id="PF14226">
    <property type="entry name" value="DIOX_N"/>
    <property type="match status" value="1"/>
</dbReference>
<keyword evidence="14" id="KW-0223">Dioxygenase</keyword>
<dbReference type="PRINTS" id="PR00682">
    <property type="entry name" value="IPNSYNTHASE"/>
</dbReference>
<dbReference type="GO" id="GO:0051213">
    <property type="term" value="F:dioxygenase activity"/>
    <property type="evidence" value="ECO:0007669"/>
    <property type="project" value="UniProtKB-KW"/>
</dbReference>
<protein>
    <recommendedName>
        <fullName evidence="5">2-oxoglutarate-dependent ethylene/succinate-forming enzyme</fullName>
        <ecNumber evidence="4">1.13.12.19</ecNumber>
        <ecNumber evidence="3">1.14.20.7</ecNumber>
    </recommendedName>
    <alternativeName>
        <fullName evidence="7">2-oxoglutarate dioxygenase (ethylene-forming)</fullName>
    </alternativeName>
    <alternativeName>
        <fullName evidence="8">2-oxoglutarate/L-arginine monooxygenase/decarboxylase (succinate-forming)</fullName>
    </alternativeName>
</protein>
<dbReference type="EMBL" id="JACHIH010000054">
    <property type="protein sequence ID" value="MBB5049955.1"/>
    <property type="molecule type" value="Genomic_DNA"/>
</dbReference>
<dbReference type="GO" id="GO:0046872">
    <property type="term" value="F:metal ion binding"/>
    <property type="evidence" value="ECO:0007669"/>
    <property type="project" value="UniProtKB-KW"/>
</dbReference>
<evidence type="ECO:0000256" key="5">
    <source>
        <dbReference type="ARBA" id="ARBA00019045"/>
    </source>
</evidence>
<dbReference type="GO" id="GO:0009693">
    <property type="term" value="P:ethylene biosynthetic process"/>
    <property type="evidence" value="ECO:0007669"/>
    <property type="project" value="UniProtKB-KW"/>
</dbReference>
<comment type="catalytic activity">
    <reaction evidence="10">
        <text>L-arginine + 2-oxoglutarate + O2 = guanidine + L-glutamate 5-semialdehyde + succinate + CO2</text>
        <dbReference type="Rhea" id="RHEA:31535"/>
        <dbReference type="ChEBI" id="CHEBI:15379"/>
        <dbReference type="ChEBI" id="CHEBI:16526"/>
        <dbReference type="ChEBI" id="CHEBI:16810"/>
        <dbReference type="ChEBI" id="CHEBI:30031"/>
        <dbReference type="ChEBI" id="CHEBI:30087"/>
        <dbReference type="ChEBI" id="CHEBI:32682"/>
        <dbReference type="ChEBI" id="CHEBI:58066"/>
        <dbReference type="EC" id="1.14.20.7"/>
    </reaction>
</comment>
<keyword evidence="11" id="KW-0408">Iron</keyword>
<dbReference type="Gene3D" id="2.60.120.330">
    <property type="entry name" value="B-lactam Antibiotic, Isopenicillin N Synthase, Chain"/>
    <property type="match status" value="1"/>
</dbReference>
<comment type="similarity">
    <text evidence="11">Belongs to the iron/ascorbate-dependent oxidoreductase family.</text>
</comment>
<evidence type="ECO:0000256" key="9">
    <source>
        <dbReference type="ARBA" id="ARBA00047725"/>
    </source>
</evidence>
<dbReference type="AlphaFoldDB" id="A0A7W8E1K0"/>
<evidence type="ECO:0000256" key="2">
    <source>
        <dbReference type="ARBA" id="ARBA00004767"/>
    </source>
</evidence>
<feature type="region of interest" description="Disordered" evidence="12">
    <location>
        <begin position="85"/>
        <end position="108"/>
    </location>
</feature>
<gene>
    <name evidence="14" type="ORF">HNR60_004740</name>
</gene>
<evidence type="ECO:0000256" key="4">
    <source>
        <dbReference type="ARBA" id="ARBA00012531"/>
    </source>
</evidence>
<name>A0A7W8E1K0_9BRAD</name>
<proteinExistence type="inferred from homology"/>
<dbReference type="RefSeq" id="WP_184262741.1">
    <property type="nucleotide sequence ID" value="NZ_JACHIH010000054.1"/>
</dbReference>
<dbReference type="InterPro" id="IPR044861">
    <property type="entry name" value="IPNS-like_FE2OG_OXY"/>
</dbReference>
<dbReference type="GO" id="GO:0102276">
    <property type="term" value="F:2-oxoglutarate oxygenase/decarboxylase (ethylene-forming) activity"/>
    <property type="evidence" value="ECO:0007669"/>
    <property type="project" value="UniProtKB-EC"/>
</dbReference>
<evidence type="ECO:0000256" key="6">
    <source>
        <dbReference type="ARBA" id="ARBA00022666"/>
    </source>
</evidence>
<evidence type="ECO:0000313" key="14">
    <source>
        <dbReference type="EMBL" id="MBB5049955.1"/>
    </source>
</evidence>
<evidence type="ECO:0000313" key="15">
    <source>
        <dbReference type="Proteomes" id="UP000542353"/>
    </source>
</evidence>
<evidence type="ECO:0000256" key="12">
    <source>
        <dbReference type="SAM" id="MobiDB-lite"/>
    </source>
</evidence>
<dbReference type="SUPFAM" id="SSF51197">
    <property type="entry name" value="Clavaminate synthase-like"/>
    <property type="match status" value="1"/>
</dbReference>
<dbReference type="Proteomes" id="UP000542353">
    <property type="component" value="Unassembled WGS sequence"/>
</dbReference>
<feature type="domain" description="Fe2OG dioxygenase" evidence="13">
    <location>
        <begin position="187"/>
        <end position="291"/>
    </location>
</feature>
<evidence type="ECO:0000256" key="1">
    <source>
        <dbReference type="ARBA" id="ARBA00001954"/>
    </source>
</evidence>
<evidence type="ECO:0000256" key="7">
    <source>
        <dbReference type="ARBA" id="ARBA00031011"/>
    </source>
</evidence>
<dbReference type="Pfam" id="PF03171">
    <property type="entry name" value="2OG-FeII_Oxy"/>
    <property type="match status" value="1"/>
</dbReference>
<evidence type="ECO:0000256" key="11">
    <source>
        <dbReference type="RuleBase" id="RU003682"/>
    </source>
</evidence>
<dbReference type="PANTHER" id="PTHR47990">
    <property type="entry name" value="2-OXOGLUTARATE (2OG) AND FE(II)-DEPENDENT OXYGENASE SUPERFAMILY PROTEIN-RELATED"/>
    <property type="match status" value="1"/>
</dbReference>
<comment type="caution">
    <text evidence="14">The sequence shown here is derived from an EMBL/GenBank/DDBJ whole genome shotgun (WGS) entry which is preliminary data.</text>
</comment>
<keyword evidence="11" id="KW-0560">Oxidoreductase</keyword>
<evidence type="ECO:0000259" key="13">
    <source>
        <dbReference type="PROSITE" id="PS51471"/>
    </source>
</evidence>
<dbReference type="PROSITE" id="PS51471">
    <property type="entry name" value="FE2OG_OXY"/>
    <property type="match status" value="1"/>
</dbReference>
<sequence length="336" mass="37258">MLLYSPPKVATSIPIIDIGDSFGADQDAHKRIALEMHKACRETGFFYVSNHGVPSKLIDAQFAAAKSLFDLPLDAKLKIHMKKSPTSAGYEPIGGQTLDSQDDTAEKAPPDLKESFYCGLEIEPNDPRFPKPLRPFGYNQWPEIPGLRDQFITYYGAMTDLGARILRLLALSLELPSNWFERFYAPAAAGALRLIKYPSQPSDAAFNQIGAGAHTDWGGITILAQDSVGGLEVKSIAEDWIKATPIPGTFVINLGDLMARWTNGVYMSNLHRVNNNVSDRDRYSIPFFYSPFPTSVIEAIPTCVDEARPPLFATCTAEEHLNEMFRRSYGYEVKTA</sequence>
<keyword evidence="6" id="KW-0266">Ethylene biosynthesis</keyword>
<keyword evidence="11" id="KW-0479">Metal-binding</keyword>
<dbReference type="InterPro" id="IPR027443">
    <property type="entry name" value="IPNS-like_sf"/>
</dbReference>
<dbReference type="EC" id="1.13.12.19" evidence="4"/>
<comment type="cofactor">
    <cofactor evidence="1">
        <name>Fe(2+)</name>
        <dbReference type="ChEBI" id="CHEBI:29033"/>
    </cofactor>
</comment>
<evidence type="ECO:0000256" key="10">
    <source>
        <dbReference type="ARBA" id="ARBA00049359"/>
    </source>
</evidence>
<organism evidence="14 15">
    <name type="scientific">Rhodopseudomonas rhenobacensis</name>
    <dbReference type="NCBI Taxonomy" id="87461"/>
    <lineage>
        <taxon>Bacteria</taxon>
        <taxon>Pseudomonadati</taxon>
        <taxon>Pseudomonadota</taxon>
        <taxon>Alphaproteobacteria</taxon>
        <taxon>Hyphomicrobiales</taxon>
        <taxon>Nitrobacteraceae</taxon>
        <taxon>Rhodopseudomonas</taxon>
    </lineage>
</organism>
<dbReference type="EC" id="1.14.20.7" evidence="3"/>
<evidence type="ECO:0000256" key="3">
    <source>
        <dbReference type="ARBA" id="ARBA00012293"/>
    </source>
</evidence>
<comment type="pathway">
    <text evidence="2">Alkene biosynthesis; ethylene biosynthesis via 2-oxoglutarate.</text>
</comment>
<evidence type="ECO:0000256" key="8">
    <source>
        <dbReference type="ARBA" id="ARBA00031282"/>
    </source>
</evidence>
<dbReference type="InterPro" id="IPR050231">
    <property type="entry name" value="Iron_ascorbate_oxido_reductase"/>
</dbReference>
<reference evidence="14 15" key="1">
    <citation type="submission" date="2020-08" db="EMBL/GenBank/DDBJ databases">
        <title>Genomic Encyclopedia of Type Strains, Phase IV (KMG-IV): sequencing the most valuable type-strain genomes for metagenomic binning, comparative biology and taxonomic classification.</title>
        <authorList>
            <person name="Goeker M."/>
        </authorList>
    </citation>
    <scope>NUCLEOTIDE SEQUENCE [LARGE SCALE GENOMIC DNA]</scope>
    <source>
        <strain evidence="14 15">DSM 12706</strain>
    </source>
</reference>
<accession>A0A7W8E1K0</accession>
<keyword evidence="15" id="KW-1185">Reference proteome</keyword>
<dbReference type="InterPro" id="IPR005123">
    <property type="entry name" value="Oxoglu/Fe-dep_dioxygenase_dom"/>
</dbReference>
<dbReference type="InterPro" id="IPR026992">
    <property type="entry name" value="DIOX_N"/>
</dbReference>
<comment type="catalytic activity">
    <reaction evidence="9">
        <text>2-oxoglutarate + O2 + 2 H(+) = ethene + 3 CO2 + H2O</text>
        <dbReference type="Rhea" id="RHEA:31523"/>
        <dbReference type="ChEBI" id="CHEBI:15377"/>
        <dbReference type="ChEBI" id="CHEBI:15378"/>
        <dbReference type="ChEBI" id="CHEBI:15379"/>
        <dbReference type="ChEBI" id="CHEBI:16526"/>
        <dbReference type="ChEBI" id="CHEBI:16810"/>
        <dbReference type="ChEBI" id="CHEBI:18153"/>
        <dbReference type="EC" id="1.13.12.19"/>
    </reaction>
</comment>